<dbReference type="InterPro" id="IPR003538">
    <property type="entry name" value="TonB"/>
</dbReference>
<feature type="region of interest" description="Disordered" evidence="1">
    <location>
        <begin position="76"/>
        <end position="174"/>
    </location>
</feature>
<sequence length="278" mass="31507">MMRYFVVRTVSGEIEPQSLMTGLWVSPPWSRMLMYSVVIHLCLMTLLIAFRSLNLSLRKEPVVYAVDFVELERPKPEAPKKVAKRAPEKKEEPKPKPKPEPQPKVEKKAVAPPQKKVEVPKAVKSPAPKKEAPAVTTKPEPPKQEEPPPEPERTEVAEAPEPPEEPVASSSVNLDTDLITPELKWYVEMIRRKVWQNWIEPRHALPPGIHARVVIRFEIKRDGNLVTTPIVYESSSIMLLDQSGYRAVVRSAPFPPLPENYTAESLGVRFGFEYGENV</sequence>
<keyword evidence="2" id="KW-0812">Transmembrane</keyword>
<comment type="caution">
    <text evidence="3">The sequence shown here is derived from an EMBL/GenBank/DDBJ whole genome shotgun (WGS) entry which is preliminary data.</text>
</comment>
<protein>
    <recommendedName>
        <fullName evidence="5">TonB family protein</fullName>
    </recommendedName>
</protein>
<feature type="transmembrane region" description="Helical" evidence="2">
    <location>
        <begin position="32"/>
        <end position="50"/>
    </location>
</feature>
<dbReference type="EMBL" id="QZKI01000130">
    <property type="protein sequence ID" value="RJP65113.1"/>
    <property type="molecule type" value="Genomic_DNA"/>
</dbReference>
<feature type="compositionally biased region" description="Basic and acidic residues" evidence="1">
    <location>
        <begin position="140"/>
        <end position="156"/>
    </location>
</feature>
<dbReference type="PRINTS" id="PR01374">
    <property type="entry name" value="TONBPROTEIN"/>
</dbReference>
<dbReference type="Proteomes" id="UP000285961">
    <property type="component" value="Unassembled WGS sequence"/>
</dbReference>
<dbReference type="PANTHER" id="PTHR33446">
    <property type="entry name" value="PROTEIN TONB-RELATED"/>
    <property type="match status" value="1"/>
</dbReference>
<keyword evidence="2" id="KW-0472">Membrane</keyword>
<keyword evidence="2" id="KW-1133">Transmembrane helix</keyword>
<gene>
    <name evidence="3" type="ORF">C4532_18075</name>
</gene>
<dbReference type="Pfam" id="PF13103">
    <property type="entry name" value="TonB_2"/>
    <property type="match status" value="1"/>
</dbReference>
<reference evidence="3 4" key="1">
    <citation type="journal article" date="2017" name="ISME J.">
        <title>Energy and carbon metabolisms in a deep terrestrial subsurface fluid microbial community.</title>
        <authorList>
            <person name="Momper L."/>
            <person name="Jungbluth S.P."/>
            <person name="Lee M.D."/>
            <person name="Amend J.P."/>
        </authorList>
    </citation>
    <scope>NUCLEOTIDE SEQUENCE [LARGE SCALE GENOMIC DNA]</scope>
    <source>
        <strain evidence="3">SURF_17</strain>
    </source>
</reference>
<dbReference type="AlphaFoldDB" id="A0A419EPX4"/>
<evidence type="ECO:0000313" key="3">
    <source>
        <dbReference type="EMBL" id="RJP65113.1"/>
    </source>
</evidence>
<organism evidence="3 4">
    <name type="scientific">Candidatus Abyssobacteria bacterium SURF_17</name>
    <dbReference type="NCBI Taxonomy" id="2093361"/>
    <lineage>
        <taxon>Bacteria</taxon>
        <taxon>Pseudomonadati</taxon>
        <taxon>Candidatus Hydrogenedentota</taxon>
        <taxon>Candidatus Abyssobacteria</taxon>
    </lineage>
</organism>
<dbReference type="GO" id="GO:0030288">
    <property type="term" value="C:outer membrane-bounded periplasmic space"/>
    <property type="evidence" value="ECO:0007669"/>
    <property type="project" value="InterPro"/>
</dbReference>
<evidence type="ECO:0000256" key="2">
    <source>
        <dbReference type="SAM" id="Phobius"/>
    </source>
</evidence>
<accession>A0A419EPX4</accession>
<dbReference type="InterPro" id="IPR051045">
    <property type="entry name" value="TonB-dependent_transducer"/>
</dbReference>
<evidence type="ECO:0000313" key="4">
    <source>
        <dbReference type="Proteomes" id="UP000285961"/>
    </source>
</evidence>
<dbReference type="SUPFAM" id="SSF74653">
    <property type="entry name" value="TolA/TonB C-terminal domain"/>
    <property type="match status" value="1"/>
</dbReference>
<proteinExistence type="predicted"/>
<dbReference type="GO" id="GO:0031992">
    <property type="term" value="F:energy transducer activity"/>
    <property type="evidence" value="ECO:0007669"/>
    <property type="project" value="InterPro"/>
</dbReference>
<feature type="compositionally biased region" description="Basic and acidic residues" evidence="1">
    <location>
        <begin position="76"/>
        <end position="121"/>
    </location>
</feature>
<dbReference type="Gene3D" id="3.30.1150.10">
    <property type="match status" value="1"/>
</dbReference>
<dbReference type="GO" id="GO:0015891">
    <property type="term" value="P:siderophore transport"/>
    <property type="evidence" value="ECO:0007669"/>
    <property type="project" value="InterPro"/>
</dbReference>
<evidence type="ECO:0000256" key="1">
    <source>
        <dbReference type="SAM" id="MobiDB-lite"/>
    </source>
</evidence>
<evidence type="ECO:0008006" key="5">
    <source>
        <dbReference type="Google" id="ProtNLM"/>
    </source>
</evidence>
<name>A0A419EPX4_9BACT</name>